<accession>A0ABM3MB23</accession>
<keyword evidence="10" id="KW-1185">Reference proteome</keyword>
<dbReference type="PROSITE" id="PS00028">
    <property type="entry name" value="ZINC_FINGER_C2H2_1"/>
    <property type="match status" value="4"/>
</dbReference>
<evidence type="ECO:0000256" key="8">
    <source>
        <dbReference type="PROSITE-ProRule" id="PRU00042"/>
    </source>
</evidence>
<evidence type="ECO:0000256" key="1">
    <source>
        <dbReference type="ARBA" id="ARBA00004123"/>
    </source>
</evidence>
<evidence type="ECO:0000256" key="4">
    <source>
        <dbReference type="ARBA" id="ARBA00022771"/>
    </source>
</evidence>
<dbReference type="InterPro" id="IPR012934">
    <property type="entry name" value="Znf_AD"/>
</dbReference>
<evidence type="ECO:0000313" key="10">
    <source>
        <dbReference type="Proteomes" id="UP001652740"/>
    </source>
</evidence>
<evidence type="ECO:0000256" key="7">
    <source>
        <dbReference type="ARBA" id="ARBA00023242"/>
    </source>
</evidence>
<dbReference type="PANTHER" id="PTHR24404:SF114">
    <property type="entry name" value="KLUMPFUSS, ISOFORM B-RELATED"/>
    <property type="match status" value="1"/>
</dbReference>
<dbReference type="PROSITE" id="PS50157">
    <property type="entry name" value="ZINC_FINGER_C2H2_2"/>
    <property type="match status" value="4"/>
</dbReference>
<name>A0ABM3MB23_GALME</name>
<dbReference type="InterPro" id="IPR050589">
    <property type="entry name" value="Ikaros_C2H2-ZF"/>
</dbReference>
<dbReference type="Proteomes" id="UP001652740">
    <property type="component" value="Unplaced"/>
</dbReference>
<sequence>MDEVKLYIKSIVCITCLSSDRDVFCPTSDEAALISKLEVNMEEDRICWECRAILHKFLKFEQRAVKAQTIMQKVLNGKMNVIDSLSTLKWEVKVDGKRKHYIENESSRILIKDDQSTEPKGDIKTEVDNNNEFSDMEEEENEDIAKVMVKLENDKQIGQYEMYDYDAGNDKGDGSRDEAVIGDQENETHIEAGNSANEVASNEIYEKAELVQVFPDNFDIDDDTTHKLIDTMLETFLQGTVKKKTKKSASLFGCSKCDVKYLNESQLAHHEKTAHKGSFKCKFCGKIFSKSYNLKVHEQIHANSARQTYSCNICGDTYLDSKSVHQHLKDAHDYKFPIIHTRQRSSGSLRDPDDLLVFKKCSICDKLFKSKSAYYMHQKEHSNEF</sequence>
<evidence type="ECO:0000313" key="11">
    <source>
        <dbReference type="RefSeq" id="XP_052748245.1"/>
    </source>
</evidence>
<dbReference type="PANTHER" id="PTHR24404">
    <property type="entry name" value="ZINC FINGER PROTEIN"/>
    <property type="match status" value="1"/>
</dbReference>
<keyword evidence="7" id="KW-0539">Nucleus</keyword>
<feature type="domain" description="C2H2-type" evidence="9">
    <location>
        <begin position="252"/>
        <end position="280"/>
    </location>
</feature>
<dbReference type="GeneID" id="113520888"/>
<dbReference type="SUPFAM" id="SSF57667">
    <property type="entry name" value="beta-beta-alpha zinc fingers"/>
    <property type="match status" value="1"/>
</dbReference>
<dbReference type="SMART" id="SM00868">
    <property type="entry name" value="zf-AD"/>
    <property type="match status" value="1"/>
</dbReference>
<keyword evidence="3" id="KW-0677">Repeat</keyword>
<dbReference type="InterPro" id="IPR036236">
    <property type="entry name" value="Znf_C2H2_sf"/>
</dbReference>
<feature type="domain" description="C2H2-type" evidence="9">
    <location>
        <begin position="279"/>
        <end position="306"/>
    </location>
</feature>
<comment type="subcellular location">
    <subcellularLocation>
        <location evidence="1">Nucleus</location>
    </subcellularLocation>
</comment>
<keyword evidence="6" id="KW-0238">DNA-binding</keyword>
<evidence type="ECO:0000256" key="3">
    <source>
        <dbReference type="ARBA" id="ARBA00022737"/>
    </source>
</evidence>
<feature type="domain" description="C2H2-type" evidence="9">
    <location>
        <begin position="309"/>
        <end position="337"/>
    </location>
</feature>
<dbReference type="RefSeq" id="XP_052748245.1">
    <property type="nucleotide sequence ID" value="XM_052892285.1"/>
</dbReference>
<protein>
    <submittedName>
        <fullName evidence="11">Zinc finger protein 1 homolog</fullName>
    </submittedName>
</protein>
<proteinExistence type="predicted"/>
<evidence type="ECO:0000256" key="6">
    <source>
        <dbReference type="ARBA" id="ARBA00023125"/>
    </source>
</evidence>
<keyword evidence="2" id="KW-0479">Metal-binding</keyword>
<dbReference type="InterPro" id="IPR013087">
    <property type="entry name" value="Znf_C2H2_type"/>
</dbReference>
<reference evidence="11" key="1">
    <citation type="submission" date="2025-08" db="UniProtKB">
        <authorList>
            <consortium name="RefSeq"/>
        </authorList>
    </citation>
    <scope>IDENTIFICATION</scope>
    <source>
        <tissue evidence="11">Whole larvae</tissue>
    </source>
</reference>
<feature type="domain" description="C2H2-type" evidence="9">
    <location>
        <begin position="359"/>
        <end position="385"/>
    </location>
</feature>
<dbReference type="Pfam" id="PF00096">
    <property type="entry name" value="zf-C2H2"/>
    <property type="match status" value="2"/>
</dbReference>
<dbReference type="Gene3D" id="3.30.160.60">
    <property type="entry name" value="Classic Zinc Finger"/>
    <property type="match status" value="2"/>
</dbReference>
<keyword evidence="4 8" id="KW-0863">Zinc-finger</keyword>
<evidence type="ECO:0000256" key="2">
    <source>
        <dbReference type="ARBA" id="ARBA00022723"/>
    </source>
</evidence>
<keyword evidence="5" id="KW-0862">Zinc</keyword>
<gene>
    <name evidence="11" type="primary">LOC113520888</name>
</gene>
<evidence type="ECO:0000256" key="5">
    <source>
        <dbReference type="ARBA" id="ARBA00022833"/>
    </source>
</evidence>
<evidence type="ECO:0000259" key="9">
    <source>
        <dbReference type="PROSITE" id="PS50157"/>
    </source>
</evidence>
<organism evidence="10 11">
    <name type="scientific">Galleria mellonella</name>
    <name type="common">Greater wax moth</name>
    <dbReference type="NCBI Taxonomy" id="7137"/>
    <lineage>
        <taxon>Eukaryota</taxon>
        <taxon>Metazoa</taxon>
        <taxon>Ecdysozoa</taxon>
        <taxon>Arthropoda</taxon>
        <taxon>Hexapoda</taxon>
        <taxon>Insecta</taxon>
        <taxon>Pterygota</taxon>
        <taxon>Neoptera</taxon>
        <taxon>Endopterygota</taxon>
        <taxon>Lepidoptera</taxon>
        <taxon>Glossata</taxon>
        <taxon>Ditrysia</taxon>
        <taxon>Pyraloidea</taxon>
        <taxon>Pyralidae</taxon>
        <taxon>Galleriinae</taxon>
        <taxon>Galleria</taxon>
    </lineage>
</organism>
<dbReference type="SMART" id="SM00355">
    <property type="entry name" value="ZnF_C2H2"/>
    <property type="match status" value="4"/>
</dbReference>